<feature type="region of interest" description="Disordered" evidence="1">
    <location>
        <begin position="1"/>
        <end position="67"/>
    </location>
</feature>
<protein>
    <submittedName>
        <fullName evidence="2">Uncharacterized protein</fullName>
    </submittedName>
</protein>
<evidence type="ECO:0000313" key="2">
    <source>
        <dbReference type="EMBL" id="AZE50365.1"/>
    </source>
</evidence>
<dbReference type="Proteomes" id="UP000268048">
    <property type="component" value="Chromosome"/>
</dbReference>
<accession>A0A3G7TTC8</accession>
<dbReference type="AlphaFoldDB" id="A0A3G7TTC8"/>
<feature type="compositionally biased region" description="Pro residues" evidence="1">
    <location>
        <begin position="58"/>
        <end position="67"/>
    </location>
</feature>
<dbReference type="EMBL" id="CP027753">
    <property type="protein sequence ID" value="AZE50365.1"/>
    <property type="molecule type" value="Genomic_DNA"/>
</dbReference>
<evidence type="ECO:0000256" key="1">
    <source>
        <dbReference type="SAM" id="MobiDB-lite"/>
    </source>
</evidence>
<feature type="compositionally biased region" description="Pro residues" evidence="1">
    <location>
        <begin position="15"/>
        <end position="26"/>
    </location>
</feature>
<name>A0A3G7TTC8_9PSED</name>
<proteinExistence type="predicted"/>
<evidence type="ECO:0000313" key="3">
    <source>
        <dbReference type="Proteomes" id="UP000268048"/>
    </source>
</evidence>
<sequence>MPRDYGFNAGKGPMPSVPSPARPNTPPANQARNSGKVFSPIESTEAYPPNSLVRSPRTNPPVAPKPKPYSVPKTCITCGKYHHGICAPTLANDTLSSQERPSTQMLATELVISPSIPQATKYTLYRADNRTYDHLLQSSPEGFTAWVPLSTEQARKFAGIFLGGKDTSGLPKHVIENIGKWGGSPKLNDLSTYIKYTKDKSTVWVSTAINTDAGGQSAGAPLYEITMALNEFKIGRNGLEPLPGGRSKNMEFSLLLDGLSIETSQVIALNHGPKDDAEVSFLTKIPMNSIKPYSNGR</sequence>
<gene>
    <name evidence="2" type="ORF">C4K04_4710</name>
</gene>
<reference evidence="2 3" key="1">
    <citation type="submission" date="2018-03" db="EMBL/GenBank/DDBJ databases">
        <title>Diversity of phytobeneficial traits revealed by whole-genome analysis of worldwide-isolated phenazine-producing Pseudomonas spp.</title>
        <authorList>
            <person name="Biessy A."/>
            <person name="Novinscak A."/>
            <person name="Blom J."/>
            <person name="Leger G."/>
            <person name="Thomashow L.S."/>
            <person name="Cazorla F.M."/>
            <person name="Josic D."/>
            <person name="Filion M."/>
        </authorList>
    </citation>
    <scope>NUCLEOTIDE SEQUENCE [LARGE SCALE GENOMIC DNA]</scope>
    <source>
        <strain evidence="2 3">B25</strain>
    </source>
</reference>
<organism evidence="2 3">
    <name type="scientific">Pseudomonas chlororaphis</name>
    <dbReference type="NCBI Taxonomy" id="587753"/>
    <lineage>
        <taxon>Bacteria</taxon>
        <taxon>Pseudomonadati</taxon>
        <taxon>Pseudomonadota</taxon>
        <taxon>Gammaproteobacteria</taxon>
        <taxon>Pseudomonadales</taxon>
        <taxon>Pseudomonadaceae</taxon>
        <taxon>Pseudomonas</taxon>
    </lineage>
</organism>